<keyword evidence="2" id="KW-1003">Cell membrane</keyword>
<dbReference type="PANTHER" id="PTHR39087">
    <property type="entry name" value="UPF0104 MEMBRANE PROTEIN MJ1595"/>
    <property type="match status" value="1"/>
</dbReference>
<comment type="subcellular location">
    <subcellularLocation>
        <location evidence="1">Cell membrane</location>
        <topology evidence="1">Multi-pass membrane protein</topology>
    </subcellularLocation>
</comment>
<evidence type="ECO:0000256" key="3">
    <source>
        <dbReference type="ARBA" id="ARBA00022692"/>
    </source>
</evidence>
<evidence type="ECO:0000256" key="6">
    <source>
        <dbReference type="SAM" id="Phobius"/>
    </source>
</evidence>
<feature type="transmembrane region" description="Helical" evidence="6">
    <location>
        <begin position="85"/>
        <end position="103"/>
    </location>
</feature>
<name>A0A382E412_9ZZZZ</name>
<dbReference type="GO" id="GO:0005886">
    <property type="term" value="C:plasma membrane"/>
    <property type="evidence" value="ECO:0007669"/>
    <property type="project" value="UniProtKB-SubCell"/>
</dbReference>
<reference evidence="7" key="1">
    <citation type="submission" date="2018-05" db="EMBL/GenBank/DDBJ databases">
        <authorList>
            <person name="Lanie J.A."/>
            <person name="Ng W.-L."/>
            <person name="Kazmierczak K.M."/>
            <person name="Andrzejewski T.M."/>
            <person name="Davidsen T.M."/>
            <person name="Wayne K.J."/>
            <person name="Tettelin H."/>
            <person name="Glass J.I."/>
            <person name="Rusch D."/>
            <person name="Podicherti R."/>
            <person name="Tsui H.-C.T."/>
            <person name="Winkler M.E."/>
        </authorList>
    </citation>
    <scope>NUCLEOTIDE SEQUENCE</scope>
</reference>
<protein>
    <recommendedName>
        <fullName evidence="8">Flippase-like domain-containing protein</fullName>
    </recommendedName>
</protein>
<dbReference type="Pfam" id="PF03706">
    <property type="entry name" value="LPG_synthase_TM"/>
    <property type="match status" value="1"/>
</dbReference>
<keyword evidence="3 6" id="KW-0812">Transmembrane</keyword>
<gene>
    <name evidence="7" type="ORF">METZ01_LOCUS198003</name>
</gene>
<feature type="transmembrane region" description="Helical" evidence="6">
    <location>
        <begin position="270"/>
        <end position="297"/>
    </location>
</feature>
<feature type="transmembrane region" description="Helical" evidence="6">
    <location>
        <begin position="160"/>
        <end position="188"/>
    </location>
</feature>
<evidence type="ECO:0000256" key="2">
    <source>
        <dbReference type="ARBA" id="ARBA00022475"/>
    </source>
</evidence>
<dbReference type="EMBL" id="UINC01042469">
    <property type="protein sequence ID" value="SVB45149.1"/>
    <property type="molecule type" value="Genomic_DNA"/>
</dbReference>
<dbReference type="PANTHER" id="PTHR39087:SF2">
    <property type="entry name" value="UPF0104 MEMBRANE PROTEIN MJ1595"/>
    <property type="match status" value="1"/>
</dbReference>
<feature type="transmembrane region" description="Helical" evidence="6">
    <location>
        <begin position="123"/>
        <end position="148"/>
    </location>
</feature>
<evidence type="ECO:0000256" key="5">
    <source>
        <dbReference type="ARBA" id="ARBA00023136"/>
    </source>
</evidence>
<evidence type="ECO:0008006" key="8">
    <source>
        <dbReference type="Google" id="ProtNLM"/>
    </source>
</evidence>
<evidence type="ECO:0000313" key="7">
    <source>
        <dbReference type="EMBL" id="SVB45149.1"/>
    </source>
</evidence>
<feature type="transmembrane region" description="Helical" evidence="6">
    <location>
        <begin position="317"/>
        <end position="341"/>
    </location>
</feature>
<feature type="transmembrane region" description="Helical" evidence="6">
    <location>
        <begin position="47"/>
        <end position="65"/>
    </location>
</feature>
<keyword evidence="5 6" id="KW-0472">Membrane</keyword>
<evidence type="ECO:0000256" key="4">
    <source>
        <dbReference type="ARBA" id="ARBA00022989"/>
    </source>
</evidence>
<evidence type="ECO:0000256" key="1">
    <source>
        <dbReference type="ARBA" id="ARBA00004651"/>
    </source>
</evidence>
<accession>A0A382E412</accession>
<proteinExistence type="predicted"/>
<dbReference type="InterPro" id="IPR022791">
    <property type="entry name" value="L-PG_synthase/AglD"/>
</dbReference>
<dbReference type="NCBIfam" id="TIGR00374">
    <property type="entry name" value="flippase-like domain"/>
    <property type="match status" value="1"/>
</dbReference>
<dbReference type="AlphaFoldDB" id="A0A382E412"/>
<sequence>MKILQPNNPSRKLALHFIFGLIVSIALMAIFFVTLEVDSLVDILKEVNYWMIIPSICSYLISVFFRSLRWKYLLIHLKDIKIRILYVVVVIGYMANSLLPMRIGELVRSYYLSNESNISKSSALATILVERVLDAVTLLLFIGVGAVFVPMSGISSIVPFGINISSTVLVILFIAIFFGSLLTLIAIAKNPLPMRKFVIKVTILLSLPFKDKISSFIEMFFNGFTSLKDLKNVLFLLALSVPIWGFEAGVFSFMAHAFHLDSMFGNWWQFILVMFLTTSISNVGSSIPAAPGGIGLFELVARETLVWLPFGNITREIAGGYVALVHAVLIIPLIILGQIFLWTMNFKSIKDVFQD</sequence>
<feature type="transmembrane region" description="Helical" evidence="6">
    <location>
        <begin position="233"/>
        <end position="258"/>
    </location>
</feature>
<keyword evidence="4 6" id="KW-1133">Transmembrane helix</keyword>
<feature type="transmembrane region" description="Helical" evidence="6">
    <location>
        <begin position="12"/>
        <end position="35"/>
    </location>
</feature>
<organism evidence="7">
    <name type="scientific">marine metagenome</name>
    <dbReference type="NCBI Taxonomy" id="408172"/>
    <lineage>
        <taxon>unclassified sequences</taxon>
        <taxon>metagenomes</taxon>
        <taxon>ecological metagenomes</taxon>
    </lineage>
</organism>